<sequence>MIPVRLKSRNAEIVGYALLDNGSDVTLINSNCLKSLELNEDQASVVVETVDGNRTMKVTSAPSEIYSLDRSEHVTIEEALVVANIPGHKPTKSAMNNLVKWPHLSDVPIDVDWLRRARSTLSVKPTVVWKEEPVRCEKVAGVDGLWICIIPGI</sequence>
<evidence type="ECO:0000313" key="1">
    <source>
        <dbReference type="EMBL" id="VDP47307.1"/>
    </source>
</evidence>
<reference evidence="1 2" key="1">
    <citation type="submission" date="2018-11" db="EMBL/GenBank/DDBJ databases">
        <authorList>
            <consortium name="Pathogen Informatics"/>
        </authorList>
    </citation>
    <scope>NUCLEOTIDE SEQUENCE [LARGE SCALE GENOMIC DNA]</scope>
    <source>
        <strain evidence="1 2">Zambia</strain>
    </source>
</reference>
<dbReference type="STRING" id="48269.A0A183N584"/>
<dbReference type="AlphaFoldDB" id="A0A183N584"/>
<keyword evidence="2" id="KW-1185">Reference proteome</keyword>
<accession>A0A183N584</accession>
<protein>
    <submittedName>
        <fullName evidence="1">Uncharacterized protein</fullName>
    </submittedName>
</protein>
<proteinExistence type="predicted"/>
<dbReference type="PANTHER" id="PTHR47331">
    <property type="entry name" value="PHD-TYPE DOMAIN-CONTAINING PROTEIN"/>
    <property type="match status" value="1"/>
</dbReference>
<name>A0A183N584_9TREM</name>
<evidence type="ECO:0000313" key="2">
    <source>
        <dbReference type="Proteomes" id="UP000277204"/>
    </source>
</evidence>
<dbReference type="EMBL" id="UZAI01019724">
    <property type="protein sequence ID" value="VDP47307.1"/>
    <property type="molecule type" value="Genomic_DNA"/>
</dbReference>
<gene>
    <name evidence="1" type="ORF">SMRZ_LOCUS23459</name>
</gene>
<dbReference type="PANTHER" id="PTHR47331:SF5">
    <property type="entry name" value="RIBONUCLEASE H"/>
    <property type="match status" value="1"/>
</dbReference>
<organism evidence="1 2">
    <name type="scientific">Schistosoma margrebowiei</name>
    <dbReference type="NCBI Taxonomy" id="48269"/>
    <lineage>
        <taxon>Eukaryota</taxon>
        <taxon>Metazoa</taxon>
        <taxon>Spiralia</taxon>
        <taxon>Lophotrochozoa</taxon>
        <taxon>Platyhelminthes</taxon>
        <taxon>Trematoda</taxon>
        <taxon>Digenea</taxon>
        <taxon>Strigeidida</taxon>
        <taxon>Schistosomatoidea</taxon>
        <taxon>Schistosomatidae</taxon>
        <taxon>Schistosoma</taxon>
    </lineage>
</organism>
<dbReference type="Proteomes" id="UP000277204">
    <property type="component" value="Unassembled WGS sequence"/>
</dbReference>